<accession>A0A4Y2HC88</accession>
<dbReference type="AlphaFoldDB" id="A0A4Y2HC88"/>
<keyword evidence="3" id="KW-1185">Reference proteome</keyword>
<feature type="region of interest" description="Disordered" evidence="1">
    <location>
        <begin position="1"/>
        <end position="20"/>
    </location>
</feature>
<sequence length="89" mass="9577">MCLTGRKQVTRKLDHPALPKHPGRLNTAAVIASSIEALVLIANHLAMARPLPKEVHTITGGGAQTPPLLYPQGRRVPAYLSGSNSYAWE</sequence>
<reference evidence="2 3" key="1">
    <citation type="journal article" date="2019" name="Sci. Rep.">
        <title>Orb-weaving spider Araneus ventricosus genome elucidates the spidroin gene catalogue.</title>
        <authorList>
            <person name="Kono N."/>
            <person name="Nakamura H."/>
            <person name="Ohtoshi R."/>
            <person name="Moran D.A.P."/>
            <person name="Shinohara A."/>
            <person name="Yoshida Y."/>
            <person name="Fujiwara M."/>
            <person name="Mori M."/>
            <person name="Tomita M."/>
            <person name="Arakawa K."/>
        </authorList>
    </citation>
    <scope>NUCLEOTIDE SEQUENCE [LARGE SCALE GENOMIC DNA]</scope>
</reference>
<evidence type="ECO:0000256" key="1">
    <source>
        <dbReference type="SAM" id="MobiDB-lite"/>
    </source>
</evidence>
<organism evidence="2 3">
    <name type="scientific">Araneus ventricosus</name>
    <name type="common">Orbweaver spider</name>
    <name type="synonym">Epeira ventricosa</name>
    <dbReference type="NCBI Taxonomy" id="182803"/>
    <lineage>
        <taxon>Eukaryota</taxon>
        <taxon>Metazoa</taxon>
        <taxon>Ecdysozoa</taxon>
        <taxon>Arthropoda</taxon>
        <taxon>Chelicerata</taxon>
        <taxon>Arachnida</taxon>
        <taxon>Araneae</taxon>
        <taxon>Araneomorphae</taxon>
        <taxon>Entelegynae</taxon>
        <taxon>Araneoidea</taxon>
        <taxon>Araneidae</taxon>
        <taxon>Araneus</taxon>
    </lineage>
</organism>
<comment type="caution">
    <text evidence="2">The sequence shown here is derived from an EMBL/GenBank/DDBJ whole genome shotgun (WGS) entry which is preliminary data.</text>
</comment>
<evidence type="ECO:0000313" key="3">
    <source>
        <dbReference type="Proteomes" id="UP000499080"/>
    </source>
</evidence>
<evidence type="ECO:0000313" key="2">
    <source>
        <dbReference type="EMBL" id="GBM62915.1"/>
    </source>
</evidence>
<dbReference type="Proteomes" id="UP000499080">
    <property type="component" value="Unassembled WGS sequence"/>
</dbReference>
<gene>
    <name evidence="2" type="ORF">AVEN_22324_1</name>
</gene>
<proteinExistence type="predicted"/>
<name>A0A4Y2HC88_ARAVE</name>
<protein>
    <submittedName>
        <fullName evidence="2">Uncharacterized protein</fullName>
    </submittedName>
</protein>
<dbReference type="EMBL" id="BGPR01001841">
    <property type="protein sequence ID" value="GBM62915.1"/>
    <property type="molecule type" value="Genomic_DNA"/>
</dbReference>